<dbReference type="SUPFAM" id="SSF51445">
    <property type="entry name" value="(Trans)glycosidases"/>
    <property type="match status" value="1"/>
</dbReference>
<evidence type="ECO:0000313" key="1">
    <source>
        <dbReference type="EMBL" id="PJJ40290.1"/>
    </source>
</evidence>
<sequence length="324" mass="37640">MKKGIAYFGVRNPERAVEDLREIRDAGFTHVLHTWSEEDEQYYPKTMKEIIEKSVELGLNVYVNPWGIGRVFGGEAYSELTARNHDMCQVSLDGKTSVAACPNHPEFRAYMHRWIASVCDSQVETIFWDEPHFYFEKGKLENWACLCPHCKKKFRIRYNHEMPAEMTEEVQKFREDSLVDFLAEMTADVHARGKRNCVCMLPPWFPAGLDDWDQIAKLDSVDEIACDPYWERGALEESVQKHYAETSKRIFEIAKKYGKEPQMWIKNYQIEKGREKDIAIATEEARKAGILNIFAWSYRGNAYLSSLASDDPDAVWKTQIQALK</sequence>
<dbReference type="InterPro" id="IPR017853">
    <property type="entry name" value="GH"/>
</dbReference>
<name>A0A2M9A3J7_9BACT</name>
<accession>A0A2M9A3J7</accession>
<evidence type="ECO:0000313" key="2">
    <source>
        <dbReference type="Proteomes" id="UP000231134"/>
    </source>
</evidence>
<comment type="caution">
    <text evidence="1">The sequence shown here is derived from an EMBL/GenBank/DDBJ whole genome shotgun (WGS) entry which is preliminary data.</text>
</comment>
<dbReference type="EMBL" id="PGEX01000001">
    <property type="protein sequence ID" value="PJJ40290.1"/>
    <property type="molecule type" value="Genomic_DNA"/>
</dbReference>
<organism evidence="1 2">
    <name type="scientific">Hallerella succinigenes</name>
    <dbReference type="NCBI Taxonomy" id="1896222"/>
    <lineage>
        <taxon>Bacteria</taxon>
        <taxon>Pseudomonadati</taxon>
        <taxon>Fibrobacterota</taxon>
        <taxon>Fibrobacteria</taxon>
        <taxon>Fibrobacterales</taxon>
        <taxon>Fibrobacteraceae</taxon>
        <taxon>Hallerella</taxon>
    </lineage>
</organism>
<dbReference type="Gene3D" id="3.20.20.80">
    <property type="entry name" value="Glycosidases"/>
    <property type="match status" value="1"/>
</dbReference>
<dbReference type="AlphaFoldDB" id="A0A2M9A3J7"/>
<gene>
    <name evidence="1" type="ORF">BGX16_0207</name>
</gene>
<dbReference type="OrthoDB" id="9800974at2"/>
<proteinExistence type="predicted"/>
<keyword evidence="2" id="KW-1185">Reference proteome</keyword>
<dbReference type="RefSeq" id="WP_100424395.1">
    <property type="nucleotide sequence ID" value="NZ_PGEX01000001.1"/>
</dbReference>
<protein>
    <submittedName>
        <fullName evidence="1">Uncharacterized protein</fullName>
    </submittedName>
</protein>
<dbReference type="Proteomes" id="UP000231134">
    <property type="component" value="Unassembled WGS sequence"/>
</dbReference>
<reference evidence="1 2" key="1">
    <citation type="submission" date="2017-11" db="EMBL/GenBank/DDBJ databases">
        <title>Animal gut microbial communities from fecal samples from Wisconsin, USA.</title>
        <authorList>
            <person name="Neumann A."/>
        </authorList>
    </citation>
    <scope>NUCLEOTIDE SEQUENCE [LARGE SCALE GENOMIC DNA]</scope>
    <source>
        <strain evidence="1 2">UWS3</strain>
    </source>
</reference>